<keyword evidence="2" id="KW-1185">Reference proteome</keyword>
<name>A0ABQ6Y6D4_9GAMM</name>
<organism evidence="1 2">
    <name type="scientific">Alcanivorax xiamenensis</name>
    <dbReference type="NCBI Taxonomy" id="1177156"/>
    <lineage>
        <taxon>Bacteria</taxon>
        <taxon>Pseudomonadati</taxon>
        <taxon>Pseudomonadota</taxon>
        <taxon>Gammaproteobacteria</taxon>
        <taxon>Oceanospirillales</taxon>
        <taxon>Alcanivoracaceae</taxon>
        <taxon>Alcanivorax</taxon>
    </lineage>
</organism>
<proteinExistence type="predicted"/>
<comment type="caution">
    <text evidence="1">The sequence shown here is derived from an EMBL/GenBank/DDBJ whole genome shotgun (WGS) entry which is preliminary data.</text>
</comment>
<gene>
    <name evidence="1" type="ORF">A6D6_02678</name>
</gene>
<dbReference type="EMBL" id="AQPF01000023">
    <property type="protein sequence ID" value="KAF0804914.1"/>
    <property type="molecule type" value="Genomic_DNA"/>
</dbReference>
<dbReference type="Proteomes" id="UP000771797">
    <property type="component" value="Unassembled WGS sequence"/>
</dbReference>
<reference evidence="1 2" key="1">
    <citation type="submission" date="2012-09" db="EMBL/GenBank/DDBJ databases">
        <title>Genome Sequence of alkane-degrading Bacterium Alcanivorax sp. 6-D-6.</title>
        <authorList>
            <person name="Lai Q."/>
            <person name="Shao Z."/>
        </authorList>
    </citation>
    <scope>NUCLEOTIDE SEQUENCE [LARGE SCALE GENOMIC DNA]</scope>
    <source>
        <strain evidence="1 2">6-D-6</strain>
    </source>
</reference>
<protein>
    <recommendedName>
        <fullName evidence="3">Antitermination protein</fullName>
    </recommendedName>
</protein>
<sequence length="192" mass="21599">MMGRLNVRGQSYAMPGSGHGDTVPFESLVAGALGMGRLHRGAELVGLVIYARHHDVARELVTRLAAAGSALFERKGWKTVYCYGIAEMLVFELLWPRRCVDCKGDGEYSVRYTALGEQSVSRKKAHRCQRCNGTGRGDLSQREQARVSGIEQSRFIRTWAPRAHEMRLMMLGWEEDCLRHLVRHFDFSAEAG</sequence>
<evidence type="ECO:0000313" key="1">
    <source>
        <dbReference type="EMBL" id="KAF0804914.1"/>
    </source>
</evidence>
<evidence type="ECO:0000313" key="2">
    <source>
        <dbReference type="Proteomes" id="UP000771797"/>
    </source>
</evidence>
<evidence type="ECO:0008006" key="3">
    <source>
        <dbReference type="Google" id="ProtNLM"/>
    </source>
</evidence>
<accession>A0ABQ6Y6D4</accession>